<dbReference type="Pfam" id="PF05466">
    <property type="entry name" value="BASP1"/>
    <property type="match status" value="1"/>
</dbReference>
<feature type="compositionally biased region" description="Polar residues" evidence="1">
    <location>
        <begin position="224"/>
        <end position="233"/>
    </location>
</feature>
<feature type="region of interest" description="Disordered" evidence="1">
    <location>
        <begin position="1"/>
        <end position="27"/>
    </location>
</feature>
<dbReference type="GeneTree" id="ENSGT00950000185908"/>
<sequence length="297" mass="31456">MPGKPDTEAHKTVQSTEQIGEGPTALPATQGILQELLPAGEAQQAVEILEESLHVTGGAQLPAETKSQNTTENSEAHPIPETEAASTSEAAAKTTDANEAYTIPGTVLETPEEAESLQSLVETTELKAKKRGQDPQIPANITEDQEGGERAAISKEEILKASEQEISVDAESELQQYTEQDPAASLGASCELPQTLEPRSKTQAFQPLQSIVTAVDERGVQGEPKQSLSASETQGRKGEMALHSDCGPLGSEAVPSKEIFAREPLSPAEEKLDPSNGGSPKQTNRVPLPLTNALRLL</sequence>
<feature type="region of interest" description="Disordered" evidence="1">
    <location>
        <begin position="56"/>
        <end position="151"/>
    </location>
</feature>
<feature type="compositionally biased region" description="Basic and acidic residues" evidence="1">
    <location>
        <begin position="124"/>
        <end position="133"/>
    </location>
</feature>
<dbReference type="InParanoid" id="A0A674IHP8"/>
<dbReference type="InterPro" id="IPR008408">
    <property type="entry name" value="BASP1"/>
</dbReference>
<evidence type="ECO:0000256" key="1">
    <source>
        <dbReference type="SAM" id="MobiDB-lite"/>
    </source>
</evidence>
<feature type="region of interest" description="Disordered" evidence="1">
    <location>
        <begin position="169"/>
        <end position="297"/>
    </location>
</feature>
<organism evidence="2 3">
    <name type="scientific">Terrapene triunguis</name>
    <name type="common">Three-toed box turtle</name>
    <dbReference type="NCBI Taxonomy" id="2587831"/>
    <lineage>
        <taxon>Eukaryota</taxon>
        <taxon>Metazoa</taxon>
        <taxon>Chordata</taxon>
        <taxon>Craniata</taxon>
        <taxon>Vertebrata</taxon>
        <taxon>Euteleostomi</taxon>
        <taxon>Archelosauria</taxon>
        <taxon>Testudinata</taxon>
        <taxon>Testudines</taxon>
        <taxon>Cryptodira</taxon>
        <taxon>Durocryptodira</taxon>
        <taxon>Testudinoidea</taxon>
        <taxon>Emydidae</taxon>
        <taxon>Terrapene</taxon>
    </lineage>
</organism>
<keyword evidence="3" id="KW-1185">Reference proteome</keyword>
<accession>A0A674IHP8</accession>
<protein>
    <submittedName>
        <fullName evidence="2">Uncharacterized protein</fullName>
    </submittedName>
</protein>
<feature type="compositionally biased region" description="Low complexity" evidence="1">
    <location>
        <begin position="81"/>
        <end position="97"/>
    </location>
</feature>
<evidence type="ECO:0000313" key="3">
    <source>
        <dbReference type="Proteomes" id="UP000472274"/>
    </source>
</evidence>
<reference evidence="2" key="1">
    <citation type="submission" date="2025-08" db="UniProtKB">
        <authorList>
            <consortium name="Ensembl"/>
        </authorList>
    </citation>
    <scope>IDENTIFICATION</scope>
</reference>
<feature type="compositionally biased region" description="Polar residues" evidence="1">
    <location>
        <begin position="201"/>
        <end position="212"/>
    </location>
</feature>
<dbReference type="Ensembl" id="ENSTMTT00000007896.1">
    <property type="protein sequence ID" value="ENSTMTP00000007643.1"/>
    <property type="gene ID" value="ENSTMTG00000005545.1"/>
</dbReference>
<proteinExistence type="predicted"/>
<reference evidence="2" key="2">
    <citation type="submission" date="2025-09" db="UniProtKB">
        <authorList>
            <consortium name="Ensembl"/>
        </authorList>
    </citation>
    <scope>IDENTIFICATION</scope>
</reference>
<dbReference type="Proteomes" id="UP000472274">
    <property type="component" value="Unplaced"/>
</dbReference>
<dbReference type="AlphaFoldDB" id="A0A674IHP8"/>
<evidence type="ECO:0000313" key="2">
    <source>
        <dbReference type="Ensembl" id="ENSTMTP00000007643.1"/>
    </source>
</evidence>
<name>A0A674IHP8_9SAUR</name>
<feature type="compositionally biased region" description="Polar residues" evidence="1">
    <location>
        <begin position="276"/>
        <end position="285"/>
    </location>
</feature>
<feature type="compositionally biased region" description="Basic and acidic residues" evidence="1">
    <location>
        <begin position="1"/>
        <end position="11"/>
    </location>
</feature>